<dbReference type="EMBL" id="LAZR01025495">
    <property type="protein sequence ID" value="KKL71742.1"/>
    <property type="molecule type" value="Genomic_DNA"/>
</dbReference>
<proteinExistence type="predicted"/>
<evidence type="ECO:0000313" key="1">
    <source>
        <dbReference type="EMBL" id="KKL71742.1"/>
    </source>
</evidence>
<gene>
    <name evidence="1" type="ORF">LCGC14_2091870</name>
</gene>
<evidence type="ECO:0008006" key="2">
    <source>
        <dbReference type="Google" id="ProtNLM"/>
    </source>
</evidence>
<comment type="caution">
    <text evidence="1">The sequence shown here is derived from an EMBL/GenBank/DDBJ whole genome shotgun (WGS) entry which is preliminary data.</text>
</comment>
<organism evidence="1">
    <name type="scientific">marine sediment metagenome</name>
    <dbReference type="NCBI Taxonomy" id="412755"/>
    <lineage>
        <taxon>unclassified sequences</taxon>
        <taxon>metagenomes</taxon>
        <taxon>ecological metagenomes</taxon>
    </lineage>
</organism>
<reference evidence="1" key="1">
    <citation type="journal article" date="2015" name="Nature">
        <title>Complex archaea that bridge the gap between prokaryotes and eukaryotes.</title>
        <authorList>
            <person name="Spang A."/>
            <person name="Saw J.H."/>
            <person name="Jorgensen S.L."/>
            <person name="Zaremba-Niedzwiedzka K."/>
            <person name="Martijn J."/>
            <person name="Lind A.E."/>
            <person name="van Eijk R."/>
            <person name="Schleper C."/>
            <person name="Guy L."/>
            <person name="Ettema T.J."/>
        </authorList>
    </citation>
    <scope>NUCLEOTIDE SEQUENCE</scope>
</reference>
<accession>A0A0F9H9C6</accession>
<name>A0A0F9H9C6_9ZZZZ</name>
<sequence>MAATIPASIIGDFKERYNTKGIQDAIPESRVLLKNVEFDKATLVGNAFHTPVILSDEAGFTYAANNAGNYALNGPISLNIPDAQVRPAQITLVSQIAYDALSQSLGSGAAFLSATKLITKRMIDSMSKRVELAALYGGVGLGKTALTGSSQTSGTIQVVAFTQQTWSDGIWAGTVNNEVQFFDAGSLVSSGADSVFTISAVDPSARTLTVTGTATGITALDTLTVGGSVTTLDIFFNSAFGNEMTGIDRILTNTGTLFNISAATFDLWKSNVIDNAAGKLTFLALQNAVATAVGRGLDSEVDVLVNPKVWANLVTSQSGARRFDSSYKKNNVENGATKLTFYSQNGTMNITPSLYVKEGDCFILPFEHIQRIGSMDIEFMPQVMGSDEFFQYVPGFNAYELRLWTNQQIFITLPARCAKVFNISLS</sequence>
<dbReference type="AlphaFoldDB" id="A0A0F9H9C6"/>
<protein>
    <recommendedName>
        <fullName evidence="2">Major capsid protein</fullName>
    </recommendedName>
</protein>